<dbReference type="Pfam" id="PF02518">
    <property type="entry name" value="HATPase_c"/>
    <property type="match status" value="1"/>
</dbReference>
<protein>
    <submittedName>
        <fullName evidence="7">Integral membrane sensor signal transduction histidine kinase</fullName>
    </submittedName>
</protein>
<dbReference type="STRING" id="395963.Bind_0302"/>
<dbReference type="EMBL" id="CP001016">
    <property type="protein sequence ID" value="ACB93956.1"/>
    <property type="molecule type" value="Genomic_DNA"/>
</dbReference>
<evidence type="ECO:0000256" key="2">
    <source>
        <dbReference type="ARBA" id="ARBA00022777"/>
    </source>
</evidence>
<keyword evidence="5" id="KW-0812">Transmembrane</keyword>
<dbReference type="KEGG" id="bid:Bind_0302"/>
<dbReference type="Gene3D" id="1.20.5.1930">
    <property type="match status" value="1"/>
</dbReference>
<dbReference type="InterPro" id="IPR050482">
    <property type="entry name" value="Sensor_HK_TwoCompSys"/>
</dbReference>
<organism evidence="7 8">
    <name type="scientific">Beijerinckia indica subsp. indica (strain ATCC 9039 / DSM 1715 / NCIMB 8712)</name>
    <dbReference type="NCBI Taxonomy" id="395963"/>
    <lineage>
        <taxon>Bacteria</taxon>
        <taxon>Pseudomonadati</taxon>
        <taxon>Pseudomonadota</taxon>
        <taxon>Alphaproteobacteria</taxon>
        <taxon>Hyphomicrobiales</taxon>
        <taxon>Beijerinckiaceae</taxon>
        <taxon>Beijerinckia</taxon>
    </lineage>
</organism>
<gene>
    <name evidence="7" type="ordered locus">Bind_0302</name>
</gene>
<dbReference type="Proteomes" id="UP000001695">
    <property type="component" value="Chromosome"/>
</dbReference>
<evidence type="ECO:0000313" key="8">
    <source>
        <dbReference type="Proteomes" id="UP000001695"/>
    </source>
</evidence>
<accession>B2ID99</accession>
<dbReference type="InterPro" id="IPR036890">
    <property type="entry name" value="HATPase_C_sf"/>
</dbReference>
<feature type="transmembrane region" description="Helical" evidence="5">
    <location>
        <begin position="235"/>
        <end position="256"/>
    </location>
</feature>
<reference evidence="7 8" key="2">
    <citation type="journal article" date="2010" name="J. Bacteriol.">
        <title>Complete genome sequence of Beijerinckia indica subsp. indica.</title>
        <authorList>
            <person name="Tamas I."/>
            <person name="Dedysh S.N."/>
            <person name="Liesack W."/>
            <person name="Stott M.B."/>
            <person name="Alam M."/>
            <person name="Murrell J.C."/>
            <person name="Dunfield P.F."/>
        </authorList>
    </citation>
    <scope>NUCLEOTIDE SEQUENCE [LARGE SCALE GENOMIC DNA]</scope>
    <source>
        <strain evidence="8">ATCC 9039 / DSM 1715 / NCIMB 8712</strain>
    </source>
</reference>
<evidence type="ECO:0000256" key="1">
    <source>
        <dbReference type="ARBA" id="ARBA00022679"/>
    </source>
</evidence>
<feature type="region of interest" description="Disordered" evidence="4">
    <location>
        <begin position="142"/>
        <end position="175"/>
    </location>
</feature>
<dbReference type="InterPro" id="IPR011712">
    <property type="entry name" value="Sig_transdc_His_kin_sub3_dim/P"/>
</dbReference>
<evidence type="ECO:0000259" key="6">
    <source>
        <dbReference type="SMART" id="SM00387"/>
    </source>
</evidence>
<name>B2ID99_BEII9</name>
<dbReference type="PANTHER" id="PTHR24421">
    <property type="entry name" value="NITRATE/NITRITE SENSOR PROTEIN NARX-RELATED"/>
    <property type="match status" value="1"/>
</dbReference>
<evidence type="ECO:0000256" key="3">
    <source>
        <dbReference type="ARBA" id="ARBA00023012"/>
    </source>
</evidence>
<feature type="transmembrane region" description="Helical" evidence="5">
    <location>
        <begin position="60"/>
        <end position="83"/>
    </location>
</feature>
<keyword evidence="8" id="KW-1185">Reference proteome</keyword>
<keyword evidence="1" id="KW-0808">Transferase</keyword>
<dbReference type="GO" id="GO:0016020">
    <property type="term" value="C:membrane"/>
    <property type="evidence" value="ECO:0007669"/>
    <property type="project" value="InterPro"/>
</dbReference>
<dbReference type="InterPro" id="IPR003594">
    <property type="entry name" value="HATPase_dom"/>
</dbReference>
<dbReference type="SUPFAM" id="SSF55874">
    <property type="entry name" value="ATPase domain of HSP90 chaperone/DNA topoisomerase II/histidine kinase"/>
    <property type="match status" value="1"/>
</dbReference>
<evidence type="ECO:0000256" key="5">
    <source>
        <dbReference type="SAM" id="Phobius"/>
    </source>
</evidence>
<dbReference type="GO" id="GO:0046983">
    <property type="term" value="F:protein dimerization activity"/>
    <property type="evidence" value="ECO:0007669"/>
    <property type="project" value="InterPro"/>
</dbReference>
<dbReference type="Gene3D" id="3.30.565.10">
    <property type="entry name" value="Histidine kinase-like ATPase, C-terminal domain"/>
    <property type="match status" value="1"/>
</dbReference>
<keyword evidence="5" id="KW-0472">Membrane</keyword>
<keyword evidence="5" id="KW-1133">Transmembrane helix</keyword>
<reference evidence="8" key="1">
    <citation type="submission" date="2008-03" db="EMBL/GenBank/DDBJ databases">
        <title>Complete sequence of chromosome of Beijerinckia indica subsp. indica ATCC 9039.</title>
        <authorList>
            <consortium name="US DOE Joint Genome Institute"/>
            <person name="Copeland A."/>
            <person name="Lucas S."/>
            <person name="Lapidus A."/>
            <person name="Glavina del Rio T."/>
            <person name="Dalin E."/>
            <person name="Tice H."/>
            <person name="Bruce D."/>
            <person name="Goodwin L."/>
            <person name="Pitluck S."/>
            <person name="LaButti K."/>
            <person name="Schmutz J."/>
            <person name="Larimer F."/>
            <person name="Land M."/>
            <person name="Hauser L."/>
            <person name="Kyrpides N."/>
            <person name="Mikhailova N."/>
            <person name="Dunfield P.F."/>
            <person name="Dedysh S.N."/>
            <person name="Liesack W."/>
            <person name="Saw J.H."/>
            <person name="Alam M."/>
            <person name="Chen Y."/>
            <person name="Murrell J.C."/>
            <person name="Richardson P."/>
        </authorList>
    </citation>
    <scope>NUCLEOTIDE SEQUENCE [LARGE SCALE GENOMIC DNA]</scope>
    <source>
        <strain evidence="8">ATCC 9039 / DSM 1715 / NCIMB 8712</strain>
    </source>
</reference>
<evidence type="ECO:0000313" key="7">
    <source>
        <dbReference type="EMBL" id="ACB93956.1"/>
    </source>
</evidence>
<dbReference type="HOGENOM" id="CLU_045360_1_0_5"/>
<sequence>MLHGRAGQARQDPRGVLLRRSSHLKLGVISLEAITSISSQGNQGSAGRPRIQAAKSSLRLALLVIPSAILCLAILIAIGVTLLDARGRIVTETASGLNLGDLVLSHALHDLTRDPDPEAALIKLRRDLSRLRHISLRFVSDPALGGNEHEGDAPSGGKNQDTPGPADTPLVPWPEPSRRATRAAPLWFEAMFEPARIVKTYPVVLSLAGDTEKIRGSFVMATRPGDEVAEVWRDLVFLTGLLGCLSLIIVGLIALCTHQALRLFHQLVEGLDRLGRGQFAAMTEFPVQELAQIGMHFNQLAATLERSEVDKHHLIDRLISVQESERKELARELHDEYGAALFGIRAATSCILDSAHALQRPEPGENQNIQEISERAQAISQLADTIQKQNRRILERIRPAVLHRMGLPEALRHLVEDWQTHHKGFSCALTLAVDSASFDEEVSLTFYRLVQECLTNIARHSQARSARITLALVAASAHPEEGVSEPGQNLCLRIEDDGIGLPPSFRFGFGFLGMSERVRKLAGCLRIENALPHGTLIEALIPLPRSSYAKSHPWYEASNP</sequence>
<feature type="domain" description="Histidine kinase/HSP90-like ATPase" evidence="6">
    <location>
        <begin position="441"/>
        <end position="545"/>
    </location>
</feature>
<dbReference type="AlphaFoldDB" id="B2ID99"/>
<dbReference type="CDD" id="cd16917">
    <property type="entry name" value="HATPase_UhpB-NarQ-NarX-like"/>
    <property type="match status" value="1"/>
</dbReference>
<dbReference type="Pfam" id="PF07730">
    <property type="entry name" value="HisKA_3"/>
    <property type="match status" value="1"/>
</dbReference>
<dbReference type="PANTHER" id="PTHR24421:SF58">
    <property type="entry name" value="SIGNAL TRANSDUCTION HISTIDINE-PROTEIN KINASE_PHOSPHATASE UHPB"/>
    <property type="match status" value="1"/>
</dbReference>
<keyword evidence="2 7" id="KW-0418">Kinase</keyword>
<keyword evidence="3" id="KW-0902">Two-component regulatory system</keyword>
<evidence type="ECO:0000256" key="4">
    <source>
        <dbReference type="SAM" id="MobiDB-lite"/>
    </source>
</evidence>
<dbReference type="SMART" id="SM00387">
    <property type="entry name" value="HATPase_c"/>
    <property type="match status" value="1"/>
</dbReference>
<proteinExistence type="predicted"/>
<dbReference type="eggNOG" id="COG3851">
    <property type="taxonomic scope" value="Bacteria"/>
</dbReference>
<dbReference type="GO" id="GO:0000155">
    <property type="term" value="F:phosphorelay sensor kinase activity"/>
    <property type="evidence" value="ECO:0007669"/>
    <property type="project" value="InterPro"/>
</dbReference>